<dbReference type="Proteomes" id="UP000777482">
    <property type="component" value="Unassembled WGS sequence"/>
</dbReference>
<accession>A0A9P7B2I1</accession>
<comment type="caution">
    <text evidence="2">The sequence shown here is derived from an EMBL/GenBank/DDBJ whole genome shotgun (WGS) entry which is preliminary data.</text>
</comment>
<evidence type="ECO:0000313" key="3">
    <source>
        <dbReference type="Proteomes" id="UP000777482"/>
    </source>
</evidence>
<evidence type="ECO:0000256" key="1">
    <source>
        <dbReference type="SAM" id="MobiDB-lite"/>
    </source>
</evidence>
<keyword evidence="3" id="KW-1185">Reference proteome</keyword>
<feature type="region of interest" description="Disordered" evidence="1">
    <location>
        <begin position="29"/>
        <end position="57"/>
    </location>
</feature>
<reference evidence="2 3" key="1">
    <citation type="submission" date="2020-11" db="EMBL/GenBank/DDBJ databases">
        <title>Kefir isolates.</title>
        <authorList>
            <person name="Marcisauskas S."/>
            <person name="Kim Y."/>
            <person name="Blasche S."/>
        </authorList>
    </citation>
    <scope>NUCLEOTIDE SEQUENCE [LARGE SCALE GENOMIC DNA]</scope>
    <source>
        <strain evidence="2 3">KR</strain>
    </source>
</reference>
<feature type="region of interest" description="Disordered" evidence="1">
    <location>
        <begin position="220"/>
        <end position="250"/>
    </location>
</feature>
<feature type="compositionally biased region" description="Low complexity" evidence="1">
    <location>
        <begin position="722"/>
        <end position="740"/>
    </location>
</feature>
<protein>
    <submittedName>
        <fullName evidence="2">Uncharacterized protein</fullName>
    </submittedName>
</protein>
<dbReference type="AlphaFoldDB" id="A0A9P7B2I1"/>
<organism evidence="2 3">
    <name type="scientific">Rhodotorula mucilaginosa</name>
    <name type="common">Yeast</name>
    <name type="synonym">Rhodotorula rubra</name>
    <dbReference type="NCBI Taxonomy" id="5537"/>
    <lineage>
        <taxon>Eukaryota</taxon>
        <taxon>Fungi</taxon>
        <taxon>Dikarya</taxon>
        <taxon>Basidiomycota</taxon>
        <taxon>Pucciniomycotina</taxon>
        <taxon>Microbotryomycetes</taxon>
        <taxon>Sporidiobolales</taxon>
        <taxon>Sporidiobolaceae</taxon>
        <taxon>Rhodotorula</taxon>
    </lineage>
</organism>
<feature type="region of interest" description="Disordered" evidence="1">
    <location>
        <begin position="624"/>
        <end position="647"/>
    </location>
</feature>
<feature type="region of interest" description="Disordered" evidence="1">
    <location>
        <begin position="807"/>
        <end position="898"/>
    </location>
</feature>
<feature type="compositionally biased region" description="Low complexity" evidence="1">
    <location>
        <begin position="848"/>
        <end position="876"/>
    </location>
</feature>
<evidence type="ECO:0000313" key="2">
    <source>
        <dbReference type="EMBL" id="KAG0655342.1"/>
    </source>
</evidence>
<feature type="compositionally biased region" description="Basic and acidic residues" evidence="1">
    <location>
        <begin position="878"/>
        <end position="898"/>
    </location>
</feature>
<sequence>MLAVCCSGFKRAVIGSPAASLGSIATAASTSSAASSHRRQPPQPRRPRPQASDRDADSYKLAEQVKQLVAAGSRRSSAASSPTASSTGDAYAPALNLIRSAPASAATVVVWNVLLNAVLVPGSDGSRGGGGQQQQHAAAVRRAYEIWMEMKRRGVVPTGRSYGTFLTGVAKRARRAASEFEHRSSSSGHSRALEGWNAELRAKVETVHKQWRMHCERVLERAERQGGPSSSSSSGEGGGQDDGRYDSIDSLSPLPTNQYLSFLSASLTLSLATGSSGTAPVILDHLVRTFEAIPDPDVDPRLGRTTVSYQVVLGAFKTVLQQAAGAVAPEEPVQTAGTVEDGFKVLPPLGRPSQVGTETAVFPTAHQILDRALAMWDHLVSNPPSPELPSPGSASSSFSPSPAAPLPLILPTALLSLYLSTPSSSTSTLPPATHARFLSIPQLAFGFVSPSRIADLEPPHPDELVVPLCGGGAPGGATLDRAAFGAALRTARRAAVAAGAESLTRWTRAWWDQVRDYPERFGLERGGLGEGKEEGEVGQVRLMDREAAQEVMKAAGRAGDVESIEELMAYLTTTSLANPALSYRSHAPLVSTYTLAISCLSRIGTQPALSAAIRLWTELVRTEPPFVPSEPRKKTRGQQEAEGAGEDKVAKAAYAKAAYEVVRMAVMGVRERTAVWAAVKAVAGGASAFGETTASGDHGNAESSSSKGAFHPAKFPSPPSSSPARPSSSSSRSGGLAAAAAIPSQREAEFQLVARILHNALGRIMSGDGRPGDLSAQLGKETVAVLEEWRERIKAFLSVVDPATTRRDSIEGRGIPGRRRGNVEMEESKRTTGMKDRPRQGLSEDSFSSASSTRPTRSSTSPSRSSSYPARRPSSRGYEQRERSFEGQRSGSERWRGR</sequence>
<gene>
    <name evidence="2" type="ORF">C6P46_001039</name>
</gene>
<name>A0A9P7B2I1_RHOMI</name>
<feature type="compositionally biased region" description="Basic and acidic residues" evidence="1">
    <location>
        <begin position="821"/>
        <end position="839"/>
    </location>
</feature>
<feature type="compositionally biased region" description="Basic residues" evidence="1">
    <location>
        <begin position="36"/>
        <end position="48"/>
    </location>
</feature>
<dbReference type="EMBL" id="PUHQ01000123">
    <property type="protein sequence ID" value="KAG0655342.1"/>
    <property type="molecule type" value="Genomic_DNA"/>
</dbReference>
<proteinExistence type="predicted"/>
<dbReference type="OrthoDB" id="185373at2759"/>
<feature type="region of interest" description="Disordered" evidence="1">
    <location>
        <begin position="691"/>
        <end position="740"/>
    </location>
</feature>